<accession>A0A376BV79</accession>
<evidence type="ECO:0000256" key="1">
    <source>
        <dbReference type="SAM" id="Phobius"/>
    </source>
</evidence>
<dbReference type="AlphaFoldDB" id="A0A376BV79"/>
<keyword evidence="3" id="KW-1185">Reference proteome</keyword>
<keyword evidence="1" id="KW-0472">Membrane</keyword>
<sequence length="218" mass="26013">MREIHIYHSKISLLIDILLPYLVLAGLYWWFDGSPWQQQAREMLPMLKEINWLAWLQKIWDTEWGIFLIFVGMLVLNLLWGILSSFRQTYWNIIYLFQKKPQITINAYNISSHREQISMAWDNIASFEFRNYKGNVSLILVYRPTSSDERLQPENPQSQSSWQNLKNYFKTHLVQQNAYLSLDNLAIDEKKLSKLFTQLIATQDPAQREIWIHQFQAA</sequence>
<organism evidence="2 3">
    <name type="scientific">Alysiella crassa</name>
    <dbReference type="NCBI Taxonomy" id="153491"/>
    <lineage>
        <taxon>Bacteria</taxon>
        <taxon>Pseudomonadati</taxon>
        <taxon>Pseudomonadota</taxon>
        <taxon>Betaproteobacteria</taxon>
        <taxon>Neisseriales</taxon>
        <taxon>Neisseriaceae</taxon>
        <taxon>Alysiella</taxon>
    </lineage>
</organism>
<dbReference type="Proteomes" id="UP000254209">
    <property type="component" value="Unassembled WGS sequence"/>
</dbReference>
<dbReference type="RefSeq" id="WP_034296267.1">
    <property type="nucleotide sequence ID" value="NZ_CP091519.2"/>
</dbReference>
<gene>
    <name evidence="2" type="ORF">NCTC10283_01798</name>
</gene>
<proteinExistence type="predicted"/>
<dbReference type="STRING" id="1120980.GCA_000745955_00054"/>
<keyword evidence="1" id="KW-0812">Transmembrane</keyword>
<feature type="transmembrane region" description="Helical" evidence="1">
    <location>
        <begin position="12"/>
        <end position="31"/>
    </location>
</feature>
<reference evidence="2 3" key="1">
    <citation type="submission" date="2018-06" db="EMBL/GenBank/DDBJ databases">
        <authorList>
            <consortium name="Pathogen Informatics"/>
            <person name="Doyle S."/>
        </authorList>
    </citation>
    <scope>NUCLEOTIDE SEQUENCE [LARGE SCALE GENOMIC DNA]</scope>
    <source>
        <strain evidence="2 3">NCTC10283</strain>
    </source>
</reference>
<dbReference type="EMBL" id="UFSO01000003">
    <property type="protein sequence ID" value="SSY80244.1"/>
    <property type="molecule type" value="Genomic_DNA"/>
</dbReference>
<evidence type="ECO:0000313" key="2">
    <source>
        <dbReference type="EMBL" id="SSY80244.1"/>
    </source>
</evidence>
<evidence type="ECO:0000313" key="3">
    <source>
        <dbReference type="Proteomes" id="UP000254209"/>
    </source>
</evidence>
<keyword evidence="1" id="KW-1133">Transmembrane helix</keyword>
<name>A0A376BV79_9NEIS</name>
<protein>
    <submittedName>
        <fullName evidence="2">Uncharacterized protein</fullName>
    </submittedName>
</protein>
<feature type="transmembrane region" description="Helical" evidence="1">
    <location>
        <begin position="64"/>
        <end position="83"/>
    </location>
</feature>